<name>A0A9P1M6R1_9PEZI</name>
<dbReference type="InterPro" id="IPR016169">
    <property type="entry name" value="FAD-bd_PCMH_sub2"/>
</dbReference>
<evidence type="ECO:0000313" key="8">
    <source>
        <dbReference type="Proteomes" id="UP000838763"/>
    </source>
</evidence>
<proteinExistence type="inferred from homology"/>
<keyword evidence="2" id="KW-0285">Flavoprotein</keyword>
<dbReference type="Gene3D" id="3.30.465.10">
    <property type="match status" value="1"/>
</dbReference>
<keyword evidence="3" id="KW-0274">FAD</keyword>
<accession>A0A9P1M6R1</accession>
<evidence type="ECO:0000256" key="5">
    <source>
        <dbReference type="SAM" id="SignalP"/>
    </source>
</evidence>
<organism evidence="7 8">
    <name type="scientific">Parascedosporium putredinis</name>
    <dbReference type="NCBI Taxonomy" id="1442378"/>
    <lineage>
        <taxon>Eukaryota</taxon>
        <taxon>Fungi</taxon>
        <taxon>Dikarya</taxon>
        <taxon>Ascomycota</taxon>
        <taxon>Pezizomycotina</taxon>
        <taxon>Sordariomycetes</taxon>
        <taxon>Hypocreomycetidae</taxon>
        <taxon>Microascales</taxon>
        <taxon>Microascaceae</taxon>
        <taxon>Parascedosporium</taxon>
    </lineage>
</organism>
<comment type="similarity">
    <text evidence="1">Belongs to the oxygen-dependent FAD-linked oxidoreductase family.</text>
</comment>
<dbReference type="OrthoDB" id="2151789at2759"/>
<dbReference type="SUPFAM" id="SSF56176">
    <property type="entry name" value="FAD-binding/transporter-associated domain-like"/>
    <property type="match status" value="1"/>
</dbReference>
<evidence type="ECO:0000256" key="3">
    <source>
        <dbReference type="ARBA" id="ARBA00022827"/>
    </source>
</evidence>
<dbReference type="GO" id="GO:0016491">
    <property type="term" value="F:oxidoreductase activity"/>
    <property type="evidence" value="ECO:0007669"/>
    <property type="project" value="UniProtKB-KW"/>
</dbReference>
<feature type="domain" description="FAD-binding PCMH-type" evidence="6">
    <location>
        <begin position="66"/>
        <end position="238"/>
    </location>
</feature>
<gene>
    <name evidence="7" type="ORF">PPNO1_LOCUS2101</name>
</gene>
<dbReference type="Proteomes" id="UP000838763">
    <property type="component" value="Unassembled WGS sequence"/>
</dbReference>
<reference evidence="7" key="1">
    <citation type="submission" date="2022-11" db="EMBL/GenBank/DDBJ databases">
        <authorList>
            <person name="Scott C."/>
            <person name="Bruce N."/>
        </authorList>
    </citation>
    <scope>NUCLEOTIDE SEQUENCE</scope>
</reference>
<dbReference type="InterPro" id="IPR016166">
    <property type="entry name" value="FAD-bd_PCMH"/>
</dbReference>
<sequence length="396" mass="42326">MAFRHILSNLLILLAGAPRLIAQSDSVELTSCCQALADTFPDEISTSTLRSSVYEKSNTRVWSASTILSPACVFQPTTVKNLAAAVAQLANDSCEFAIKSGGYNPIAGAANIDAGVAIDLNLLNQVELRTDGGGVISLGAGALWRDVYDKFENEGIGFAGSQVGFIGVSGLVLGGGYSYFQASAGWAADTVVNFEVVLASGEIVNANQAANSDLFKALKGGGGNFGIVTKVFLQTWEQGTLWAGIKWLSIQPEDAGPLLLGRLRNFTVQNNDNTRVTASVEINLSSGAPPTARIDFVNIDGVEDAIQLESFANLEHYDDAVWDIVEEWTTEVSKATDELGMADPFVHLNFAGRFQKPFCGYGADNLEFLREVAGKYDPDQVFQELVPGGFKLNVEC</sequence>
<dbReference type="PANTHER" id="PTHR42973">
    <property type="entry name" value="BINDING OXIDOREDUCTASE, PUTATIVE (AFU_ORTHOLOGUE AFUA_1G17690)-RELATED"/>
    <property type="match status" value="1"/>
</dbReference>
<dbReference type="PROSITE" id="PS51387">
    <property type="entry name" value="FAD_PCMH"/>
    <property type="match status" value="1"/>
</dbReference>
<dbReference type="InterPro" id="IPR050416">
    <property type="entry name" value="FAD-linked_Oxidoreductase"/>
</dbReference>
<dbReference type="InterPro" id="IPR036318">
    <property type="entry name" value="FAD-bd_PCMH-like_sf"/>
</dbReference>
<evidence type="ECO:0000313" key="7">
    <source>
        <dbReference type="EMBL" id="CAI4212336.1"/>
    </source>
</evidence>
<dbReference type="GO" id="GO:0071949">
    <property type="term" value="F:FAD binding"/>
    <property type="evidence" value="ECO:0007669"/>
    <property type="project" value="InterPro"/>
</dbReference>
<dbReference type="InterPro" id="IPR006094">
    <property type="entry name" value="Oxid_FAD_bind_N"/>
</dbReference>
<comment type="caution">
    <text evidence="7">The sequence shown here is derived from an EMBL/GenBank/DDBJ whole genome shotgun (WGS) entry which is preliminary data.</text>
</comment>
<dbReference type="PANTHER" id="PTHR42973:SF53">
    <property type="entry name" value="FAD-BINDING PCMH-TYPE DOMAIN-CONTAINING PROTEIN-RELATED"/>
    <property type="match status" value="1"/>
</dbReference>
<dbReference type="Pfam" id="PF01565">
    <property type="entry name" value="FAD_binding_4"/>
    <property type="match status" value="1"/>
</dbReference>
<feature type="chain" id="PRO_5040283430" description="FAD-binding PCMH-type domain-containing protein" evidence="5">
    <location>
        <begin position="23"/>
        <end position="396"/>
    </location>
</feature>
<dbReference type="EMBL" id="CALLCH030000004">
    <property type="protein sequence ID" value="CAI4212336.1"/>
    <property type="molecule type" value="Genomic_DNA"/>
</dbReference>
<keyword evidence="4" id="KW-0560">Oxidoreductase</keyword>
<feature type="signal peptide" evidence="5">
    <location>
        <begin position="1"/>
        <end position="22"/>
    </location>
</feature>
<evidence type="ECO:0000259" key="6">
    <source>
        <dbReference type="PROSITE" id="PS51387"/>
    </source>
</evidence>
<evidence type="ECO:0000256" key="2">
    <source>
        <dbReference type="ARBA" id="ARBA00022630"/>
    </source>
</evidence>
<keyword evidence="8" id="KW-1185">Reference proteome</keyword>
<evidence type="ECO:0000256" key="4">
    <source>
        <dbReference type="ARBA" id="ARBA00023002"/>
    </source>
</evidence>
<protein>
    <recommendedName>
        <fullName evidence="6">FAD-binding PCMH-type domain-containing protein</fullName>
    </recommendedName>
</protein>
<keyword evidence="5" id="KW-0732">Signal</keyword>
<dbReference type="AlphaFoldDB" id="A0A9P1M6R1"/>
<evidence type="ECO:0000256" key="1">
    <source>
        <dbReference type="ARBA" id="ARBA00005466"/>
    </source>
</evidence>